<dbReference type="InterPro" id="IPR013321">
    <property type="entry name" value="Arc_rbn_hlx_hlx"/>
</dbReference>
<protein>
    <submittedName>
        <fullName evidence="1">Metal-responsive CopG/Arc/MetJ family transcriptional regulator</fullName>
    </submittedName>
</protein>
<comment type="caution">
    <text evidence="1">The sequence shown here is derived from an EMBL/GenBank/DDBJ whole genome shotgun (WGS) entry which is preliminary data.</text>
</comment>
<dbReference type="Gene3D" id="1.10.1220.10">
    <property type="entry name" value="Met repressor-like"/>
    <property type="match status" value="1"/>
</dbReference>
<dbReference type="AlphaFoldDB" id="A0A7W7CLE4"/>
<dbReference type="EMBL" id="JACHMH010000001">
    <property type="protein sequence ID" value="MBB4681604.1"/>
    <property type="molecule type" value="Genomic_DNA"/>
</dbReference>
<organism evidence="1 2">
    <name type="scientific">Crossiella cryophila</name>
    <dbReference type="NCBI Taxonomy" id="43355"/>
    <lineage>
        <taxon>Bacteria</taxon>
        <taxon>Bacillati</taxon>
        <taxon>Actinomycetota</taxon>
        <taxon>Actinomycetes</taxon>
        <taxon>Pseudonocardiales</taxon>
        <taxon>Pseudonocardiaceae</taxon>
        <taxon>Crossiella</taxon>
    </lineage>
</organism>
<reference evidence="1 2" key="1">
    <citation type="submission" date="2020-08" db="EMBL/GenBank/DDBJ databases">
        <title>Sequencing the genomes of 1000 actinobacteria strains.</title>
        <authorList>
            <person name="Klenk H.-P."/>
        </authorList>
    </citation>
    <scope>NUCLEOTIDE SEQUENCE [LARGE SCALE GENOMIC DNA]</scope>
    <source>
        <strain evidence="1 2">DSM 44230</strain>
    </source>
</reference>
<dbReference type="RefSeq" id="WP_185008300.1">
    <property type="nucleotide sequence ID" value="NZ_BAAAUI010000014.1"/>
</dbReference>
<evidence type="ECO:0000313" key="1">
    <source>
        <dbReference type="EMBL" id="MBB4681604.1"/>
    </source>
</evidence>
<proteinExistence type="predicted"/>
<keyword evidence="2" id="KW-1185">Reference proteome</keyword>
<accession>A0A7W7CLE4</accession>
<dbReference type="GO" id="GO:0006355">
    <property type="term" value="P:regulation of DNA-templated transcription"/>
    <property type="evidence" value="ECO:0007669"/>
    <property type="project" value="InterPro"/>
</dbReference>
<evidence type="ECO:0000313" key="2">
    <source>
        <dbReference type="Proteomes" id="UP000533598"/>
    </source>
</evidence>
<gene>
    <name evidence="1" type="ORF">HNR67_007722</name>
</gene>
<name>A0A7W7CLE4_9PSEU</name>
<dbReference type="Proteomes" id="UP000533598">
    <property type="component" value="Unassembled WGS sequence"/>
</dbReference>
<sequence>MTTLSTKTAISVPRETFLQVEVYADRLGVTRSEFFTRAARFYLEHIDEESLTNQINAALAYVEGPDTTTTAAVAAGRRHLAGMADEW</sequence>